<accession>A0A197JY21</accession>
<dbReference type="AlphaFoldDB" id="A0A197JY21"/>
<reference evidence="1 2" key="1">
    <citation type="submission" date="2016-05" db="EMBL/GenBank/DDBJ databases">
        <title>Genome sequencing reveals origins of a unique bacterial endosymbiosis in the earliest lineages of terrestrial Fungi.</title>
        <authorList>
            <consortium name="DOE Joint Genome Institute"/>
            <person name="Uehling J."/>
            <person name="Gryganskyi A."/>
            <person name="Hameed K."/>
            <person name="Tschaplinski T."/>
            <person name="Misztal P."/>
            <person name="Wu S."/>
            <person name="Desiro A."/>
            <person name="Vande Pol N."/>
            <person name="Du Z.-Y."/>
            <person name="Zienkiewicz A."/>
            <person name="Zienkiewicz K."/>
            <person name="Morin E."/>
            <person name="Tisserant E."/>
            <person name="Splivallo R."/>
            <person name="Hainaut M."/>
            <person name="Henrissat B."/>
            <person name="Ohm R."/>
            <person name="Kuo A."/>
            <person name="Yan J."/>
            <person name="Lipzen A."/>
            <person name="Nolan M."/>
            <person name="Labutti K."/>
            <person name="Barry K."/>
            <person name="Goldstein A."/>
            <person name="Labbe J."/>
            <person name="Schadt C."/>
            <person name="Tuskan G."/>
            <person name="Grigoriev I."/>
            <person name="Martin F."/>
            <person name="Vilgalys R."/>
            <person name="Bonito G."/>
        </authorList>
    </citation>
    <scope>NUCLEOTIDE SEQUENCE [LARGE SCALE GENOMIC DNA]</scope>
    <source>
        <strain evidence="1 2">AG-77</strain>
    </source>
</reference>
<keyword evidence="2" id="KW-1185">Reference proteome</keyword>
<dbReference type="OrthoDB" id="2423314at2759"/>
<organism evidence="1 2">
    <name type="scientific">Linnemannia elongata AG-77</name>
    <dbReference type="NCBI Taxonomy" id="1314771"/>
    <lineage>
        <taxon>Eukaryota</taxon>
        <taxon>Fungi</taxon>
        <taxon>Fungi incertae sedis</taxon>
        <taxon>Mucoromycota</taxon>
        <taxon>Mortierellomycotina</taxon>
        <taxon>Mortierellomycetes</taxon>
        <taxon>Mortierellales</taxon>
        <taxon>Mortierellaceae</taxon>
        <taxon>Linnemannia</taxon>
    </lineage>
</organism>
<dbReference type="Proteomes" id="UP000078512">
    <property type="component" value="Unassembled WGS sequence"/>
</dbReference>
<evidence type="ECO:0000313" key="2">
    <source>
        <dbReference type="Proteomes" id="UP000078512"/>
    </source>
</evidence>
<protein>
    <submittedName>
        <fullName evidence="1">Uncharacterized protein</fullName>
    </submittedName>
</protein>
<proteinExistence type="predicted"/>
<name>A0A197JY21_9FUNG</name>
<gene>
    <name evidence="1" type="ORF">K457DRAFT_462612</name>
</gene>
<evidence type="ECO:0000313" key="1">
    <source>
        <dbReference type="EMBL" id="OAQ30125.1"/>
    </source>
</evidence>
<dbReference type="EMBL" id="KV442037">
    <property type="protein sequence ID" value="OAQ30125.1"/>
    <property type="molecule type" value="Genomic_DNA"/>
</dbReference>
<sequence>MEQPHGCLPPHLYYRVTISEHTTSDPINNWVLPFVHRIGDGSDHAGGLTTAYNLLRDQEDAEDLGDFIHDRIRQLQAEHDHDLEFATTFDDATSGTTANSGTAAAQDPILASLYACTEVLISERRTFDVIQQQFFSSMAFLNPGLKEFQHHLRKTIDTVDPLSQPLPFSLVQSDLKLILPLHATQLHSIRLYK</sequence>